<evidence type="ECO:0000313" key="2">
    <source>
        <dbReference type="EMBL" id="RBL88952.1"/>
    </source>
</evidence>
<dbReference type="RefSeq" id="WP_113617695.1">
    <property type="nucleotide sequence ID" value="NZ_QFFJ01000002.1"/>
</dbReference>
<name>A0A365XRH9_9BACT</name>
<organism evidence="2 3">
    <name type="scientific">Chitinophaga flava</name>
    <dbReference type="NCBI Taxonomy" id="2259036"/>
    <lineage>
        <taxon>Bacteria</taxon>
        <taxon>Pseudomonadati</taxon>
        <taxon>Bacteroidota</taxon>
        <taxon>Chitinophagia</taxon>
        <taxon>Chitinophagales</taxon>
        <taxon>Chitinophagaceae</taxon>
        <taxon>Chitinophaga</taxon>
    </lineage>
</organism>
<comment type="caution">
    <text evidence="2">The sequence shown here is derived from an EMBL/GenBank/DDBJ whole genome shotgun (WGS) entry which is preliminary data.</text>
</comment>
<reference evidence="2 3" key="1">
    <citation type="submission" date="2018-05" db="EMBL/GenBank/DDBJ databases">
        <title>Chitinophaga sp. K3CV102501T nov., isolated from isolated from a monsoon evergreen broad-leaved forest soil.</title>
        <authorList>
            <person name="Lv Y."/>
        </authorList>
    </citation>
    <scope>NUCLEOTIDE SEQUENCE [LARGE SCALE GENOMIC DNA]</scope>
    <source>
        <strain evidence="2 3">GDMCC 1.1325</strain>
    </source>
</reference>
<dbReference type="AlphaFoldDB" id="A0A365XRH9"/>
<accession>A0A365XRH9</accession>
<feature type="transmembrane region" description="Helical" evidence="1">
    <location>
        <begin position="38"/>
        <end position="58"/>
    </location>
</feature>
<protein>
    <submittedName>
        <fullName evidence="2">Uncharacterized protein</fullName>
    </submittedName>
</protein>
<dbReference type="EMBL" id="QFFJ01000002">
    <property type="protein sequence ID" value="RBL88952.1"/>
    <property type="molecule type" value="Genomic_DNA"/>
</dbReference>
<keyword evidence="3" id="KW-1185">Reference proteome</keyword>
<dbReference type="OrthoDB" id="8420016at2"/>
<proteinExistence type="predicted"/>
<keyword evidence="1" id="KW-0812">Transmembrane</keyword>
<keyword evidence="1" id="KW-0472">Membrane</keyword>
<sequence length="149" mass="17626">MIPENVLKKITWLAVLMLILTAVHHAYGAVIYHTHWRLHMVFVGIPVALLIGWQYRLLQRKKWYWLRYTYLLLVWLIPVLLVGLYEGVYNHLLKDILYYAGLSPETFDSMFPPPAYEKPNDLIFEITGVLQGLLYFPLQRPLLSLLFKR</sequence>
<keyword evidence="1" id="KW-1133">Transmembrane helix</keyword>
<feature type="transmembrane region" description="Helical" evidence="1">
    <location>
        <begin position="65"/>
        <end position="85"/>
    </location>
</feature>
<gene>
    <name evidence="2" type="ORF">DF182_20620</name>
</gene>
<dbReference type="Proteomes" id="UP000253410">
    <property type="component" value="Unassembled WGS sequence"/>
</dbReference>
<evidence type="ECO:0000256" key="1">
    <source>
        <dbReference type="SAM" id="Phobius"/>
    </source>
</evidence>
<evidence type="ECO:0000313" key="3">
    <source>
        <dbReference type="Proteomes" id="UP000253410"/>
    </source>
</evidence>